<dbReference type="PIRSF" id="PIRSF019574">
    <property type="entry name" value="Periplasmic_polyamine_BP"/>
    <property type="match status" value="1"/>
</dbReference>
<dbReference type="GO" id="GO:0015846">
    <property type="term" value="P:polyamine transport"/>
    <property type="evidence" value="ECO:0007669"/>
    <property type="project" value="InterPro"/>
</dbReference>
<dbReference type="PRINTS" id="PR00909">
    <property type="entry name" value="SPERMDNBNDNG"/>
</dbReference>
<evidence type="ECO:0000256" key="2">
    <source>
        <dbReference type="ARBA" id="ARBA00022448"/>
    </source>
</evidence>
<name>A0A0K2ZI64_9XANT</name>
<dbReference type="PANTHER" id="PTHR30222:SF12">
    <property type="entry name" value="NORSPERMIDINE SENSOR"/>
    <property type="match status" value="1"/>
</dbReference>
<evidence type="ECO:0000256" key="1">
    <source>
        <dbReference type="ARBA" id="ARBA00004418"/>
    </source>
</evidence>
<keyword evidence="4 5" id="KW-0574">Periplasm</keyword>
<evidence type="ECO:0000256" key="3">
    <source>
        <dbReference type="ARBA" id="ARBA00022729"/>
    </source>
</evidence>
<dbReference type="InterPro" id="IPR006059">
    <property type="entry name" value="SBP"/>
</dbReference>
<evidence type="ECO:0000313" key="7">
    <source>
        <dbReference type="Proteomes" id="UP000045978"/>
    </source>
</evidence>
<protein>
    <recommendedName>
        <fullName evidence="5">Putrescine-binding periplasmic protein</fullName>
    </recommendedName>
</protein>
<dbReference type="EMBL" id="CXOJ01000010">
    <property type="protein sequence ID" value="CTP83919.1"/>
    <property type="molecule type" value="Genomic_DNA"/>
</dbReference>
<keyword evidence="2 5" id="KW-0813">Transport</keyword>
<comment type="function">
    <text evidence="5">Required for the activity of the bacterial periplasmic transport system of putrescine.</text>
</comment>
<dbReference type="AlphaFoldDB" id="A0A0K2ZI64"/>
<organism evidence="6 7">
    <name type="scientific">Xanthomonas graminis pv. phlei</name>
    <dbReference type="NCBI Taxonomy" id="487906"/>
    <lineage>
        <taxon>Bacteria</taxon>
        <taxon>Pseudomonadati</taxon>
        <taxon>Pseudomonadota</taxon>
        <taxon>Gammaproteobacteria</taxon>
        <taxon>Lysobacterales</taxon>
        <taxon>Lysobacteraceae</taxon>
        <taxon>Xanthomonas</taxon>
        <taxon>Xanthomonas translucens group</taxon>
        <taxon>Xanthomonas graminis</taxon>
    </lineage>
</organism>
<accession>A0A0K2ZI64</accession>
<dbReference type="InterPro" id="IPR001188">
    <property type="entry name" value="Sperm_putr-bd"/>
</dbReference>
<evidence type="ECO:0000256" key="4">
    <source>
        <dbReference type="ARBA" id="ARBA00022764"/>
    </source>
</evidence>
<reference evidence="6 7" key="1">
    <citation type="submission" date="2015-07" db="EMBL/GenBank/DDBJ databases">
        <authorList>
            <person name="Noorani M."/>
        </authorList>
    </citation>
    <scope>NUCLEOTIDE SEQUENCE [LARGE SCALE GENOMIC DNA]</scope>
    <source>
        <strain evidence="6">LMG730</strain>
    </source>
</reference>
<proteinExistence type="inferred from homology"/>
<gene>
    <name evidence="6" type="primary">potF1</name>
    <name evidence="6" type="ORF">XTPLMG730_0616</name>
</gene>
<dbReference type="CDD" id="cd13659">
    <property type="entry name" value="PBP2_PotF"/>
    <property type="match status" value="1"/>
</dbReference>
<dbReference type="SUPFAM" id="SSF53850">
    <property type="entry name" value="Periplasmic binding protein-like II"/>
    <property type="match status" value="1"/>
</dbReference>
<dbReference type="Proteomes" id="UP000045978">
    <property type="component" value="Unassembled WGS sequence"/>
</dbReference>
<comment type="subcellular location">
    <subcellularLocation>
        <location evidence="1 5">Periplasm</location>
    </subcellularLocation>
</comment>
<dbReference type="GO" id="GO:0042597">
    <property type="term" value="C:periplasmic space"/>
    <property type="evidence" value="ECO:0007669"/>
    <property type="project" value="UniProtKB-SubCell"/>
</dbReference>
<dbReference type="GO" id="GO:0019808">
    <property type="term" value="F:polyamine binding"/>
    <property type="evidence" value="ECO:0007669"/>
    <property type="project" value="InterPro"/>
</dbReference>
<evidence type="ECO:0000256" key="5">
    <source>
        <dbReference type="PIRNR" id="PIRNR019574"/>
    </source>
</evidence>
<dbReference type="RefSeq" id="WP_053837168.1">
    <property type="nucleotide sequence ID" value="NZ_CP076251.1"/>
</dbReference>
<comment type="similarity">
    <text evidence="5">Belongs to the bacterial solute-binding protein PotD/PotF family.</text>
</comment>
<dbReference type="Pfam" id="PF13416">
    <property type="entry name" value="SBP_bac_8"/>
    <property type="match status" value="1"/>
</dbReference>
<sequence>MKRRAIAGMVAVLGLAGCGGSGQGDGAAAAAGADEAKQLNVYNWSDYIAEDTVPGFERHSGIHVTYDVFDSNEVLEAKLLAGGSGYDVVVPSLSFLGRQIQAGVFLPLDKRKIPNLANLDPAMMQRIAQQDPGNSYAVPYLWGTTGIGYNVDKIQAAFGSTDVVASWDLVFKPENLAKLKDCGVTFLDTASEIVPTVLHYLGEDPNSTDPKVIEKAAAKLKEIRPYIQNFHSSQYIDALAKGSTCLVVGWSGDILQARDRAEEARNGVHIAYSIPKEGALQFFDMLAIPKDAKHPENAYQFINYLLTPEVAAANTNFVSYPNAVPKSLPLIDAAISGDRTIYPPAEVQAKLFALAVMPPEVDRQYTRLWTELKTGR</sequence>
<dbReference type="PANTHER" id="PTHR30222">
    <property type="entry name" value="SPERMIDINE/PUTRESCINE-BINDING PERIPLASMIC PROTEIN"/>
    <property type="match status" value="1"/>
</dbReference>
<dbReference type="Gene3D" id="3.40.190.10">
    <property type="entry name" value="Periplasmic binding protein-like II"/>
    <property type="match status" value="2"/>
</dbReference>
<keyword evidence="3" id="KW-0732">Signal</keyword>
<dbReference type="PROSITE" id="PS51257">
    <property type="entry name" value="PROKAR_LIPOPROTEIN"/>
    <property type="match status" value="1"/>
</dbReference>
<evidence type="ECO:0000313" key="6">
    <source>
        <dbReference type="EMBL" id="CTP83919.1"/>
    </source>
</evidence>